<organism evidence="2">
    <name type="scientific">Ixodes ricinus</name>
    <name type="common">Common tick</name>
    <name type="synonym">Acarus ricinus</name>
    <dbReference type="NCBI Taxonomy" id="34613"/>
    <lineage>
        <taxon>Eukaryota</taxon>
        <taxon>Metazoa</taxon>
        <taxon>Ecdysozoa</taxon>
        <taxon>Arthropoda</taxon>
        <taxon>Chelicerata</taxon>
        <taxon>Arachnida</taxon>
        <taxon>Acari</taxon>
        <taxon>Parasitiformes</taxon>
        <taxon>Ixodida</taxon>
        <taxon>Ixodoidea</taxon>
        <taxon>Ixodidae</taxon>
        <taxon>Ixodinae</taxon>
        <taxon>Ixodes</taxon>
    </lineage>
</organism>
<protein>
    <submittedName>
        <fullName evidence="2">Putative secreted protein</fullName>
    </submittedName>
</protein>
<accession>A0A6B0TUW2</accession>
<dbReference type="EMBL" id="GIFC01001756">
    <property type="protein sequence ID" value="MXU83839.1"/>
    <property type="molecule type" value="Transcribed_RNA"/>
</dbReference>
<feature type="signal peptide" evidence="1">
    <location>
        <begin position="1"/>
        <end position="17"/>
    </location>
</feature>
<feature type="chain" id="PRO_5025387793" evidence="1">
    <location>
        <begin position="18"/>
        <end position="77"/>
    </location>
</feature>
<keyword evidence="1" id="KW-0732">Signal</keyword>
<sequence>MFSLLCGLSGAGAVGCAAPTLIFHLFALSTTCFNEIPTNQNKQISCAIAVAQGSQVWRECFRDYRGLSAVGFDVRLT</sequence>
<evidence type="ECO:0000313" key="2">
    <source>
        <dbReference type="EMBL" id="MXU83839.1"/>
    </source>
</evidence>
<name>A0A6B0TUW2_IXORI</name>
<reference evidence="2" key="1">
    <citation type="submission" date="2019-12" db="EMBL/GenBank/DDBJ databases">
        <title>An insight into the sialome of adult female Ixodes ricinus ticks feeding for 6 days.</title>
        <authorList>
            <person name="Perner J."/>
            <person name="Ribeiro J.M.C."/>
        </authorList>
    </citation>
    <scope>NUCLEOTIDE SEQUENCE</scope>
    <source>
        <strain evidence="2">Semi-engorged</strain>
        <tissue evidence="2">Salivary glands</tissue>
    </source>
</reference>
<proteinExistence type="predicted"/>
<evidence type="ECO:0000256" key="1">
    <source>
        <dbReference type="SAM" id="SignalP"/>
    </source>
</evidence>
<dbReference type="AlphaFoldDB" id="A0A6B0TUW2"/>